<reference evidence="1 2" key="1">
    <citation type="submission" date="2023-10" db="EMBL/GenBank/DDBJ databases">
        <title>Draft genome sequence of Xylaria bambusicola isolate GMP-LS, the root and basal stem rot pathogen of sugarcane in Indonesia.</title>
        <authorList>
            <person name="Selvaraj P."/>
            <person name="Muralishankar V."/>
            <person name="Muruganantham S."/>
            <person name="Sp S."/>
            <person name="Haryani S."/>
            <person name="Lau K.J.X."/>
            <person name="Naqvi N.I."/>
        </authorList>
    </citation>
    <scope>NUCLEOTIDE SEQUENCE [LARGE SCALE GENOMIC DNA]</scope>
    <source>
        <strain evidence="1">GMP-LS</strain>
    </source>
</reference>
<protein>
    <submittedName>
        <fullName evidence="1">Uncharacterized protein</fullName>
    </submittedName>
</protein>
<evidence type="ECO:0000313" key="2">
    <source>
        <dbReference type="Proteomes" id="UP001305414"/>
    </source>
</evidence>
<dbReference type="AlphaFoldDB" id="A0AAN7UX17"/>
<evidence type="ECO:0000313" key="1">
    <source>
        <dbReference type="EMBL" id="KAK5634606.1"/>
    </source>
</evidence>
<accession>A0AAN7UX17</accession>
<gene>
    <name evidence="1" type="ORF">RRF57_010319</name>
</gene>
<organism evidence="1 2">
    <name type="scientific">Xylaria bambusicola</name>
    <dbReference type="NCBI Taxonomy" id="326684"/>
    <lineage>
        <taxon>Eukaryota</taxon>
        <taxon>Fungi</taxon>
        <taxon>Dikarya</taxon>
        <taxon>Ascomycota</taxon>
        <taxon>Pezizomycotina</taxon>
        <taxon>Sordariomycetes</taxon>
        <taxon>Xylariomycetidae</taxon>
        <taxon>Xylariales</taxon>
        <taxon>Xylariaceae</taxon>
        <taxon>Xylaria</taxon>
    </lineage>
</organism>
<sequence length="66" mass="7029">MAGKGYLLRSGDLGRDSDNDGKCARGRVVVRCRVGVRADSCDGLDAALGVLGALVHWWTKVLKEKG</sequence>
<keyword evidence="2" id="KW-1185">Reference proteome</keyword>
<name>A0AAN7UX17_9PEZI</name>
<dbReference type="Proteomes" id="UP001305414">
    <property type="component" value="Unassembled WGS sequence"/>
</dbReference>
<comment type="caution">
    <text evidence="1">The sequence shown here is derived from an EMBL/GenBank/DDBJ whole genome shotgun (WGS) entry which is preliminary data.</text>
</comment>
<dbReference type="EMBL" id="JAWHQM010000043">
    <property type="protein sequence ID" value="KAK5634606.1"/>
    <property type="molecule type" value="Genomic_DNA"/>
</dbReference>
<proteinExistence type="predicted"/>